<dbReference type="InterPro" id="IPR011009">
    <property type="entry name" value="Kinase-like_dom_sf"/>
</dbReference>
<dbReference type="EMBL" id="JBHFFA010000004">
    <property type="protein sequence ID" value="KAL2630693.1"/>
    <property type="molecule type" value="Genomic_DNA"/>
</dbReference>
<evidence type="ECO:0000313" key="3">
    <source>
        <dbReference type="Proteomes" id="UP001605036"/>
    </source>
</evidence>
<dbReference type="Proteomes" id="UP001605036">
    <property type="component" value="Unassembled WGS sequence"/>
</dbReference>
<evidence type="ECO:0000313" key="2">
    <source>
        <dbReference type="EMBL" id="KAL2630693.1"/>
    </source>
</evidence>
<dbReference type="PANTHER" id="PTHR46146:SF3">
    <property type="entry name" value="SERINE_THREONINE-PROTEIN KINASE-LIKE PROTEIN CCR3-RELATED"/>
    <property type="match status" value="1"/>
</dbReference>
<name>A0ABD1YIR6_9MARC</name>
<reference evidence="2 3" key="1">
    <citation type="submission" date="2024-09" db="EMBL/GenBank/DDBJ databases">
        <title>Chromosome-scale assembly of Riccia fluitans.</title>
        <authorList>
            <person name="Paukszto L."/>
            <person name="Sawicki J."/>
            <person name="Karawczyk K."/>
            <person name="Piernik-Szablinska J."/>
            <person name="Szczecinska M."/>
            <person name="Mazdziarz M."/>
        </authorList>
    </citation>
    <scope>NUCLEOTIDE SEQUENCE [LARGE SCALE GENOMIC DNA]</scope>
    <source>
        <strain evidence="2">Rf_01</strain>
        <tissue evidence="2">Aerial parts of the thallus</tissue>
    </source>
</reference>
<proteinExistence type="predicted"/>
<dbReference type="PANTHER" id="PTHR46146">
    <property type="entry name" value="SERINE/THREONINE-PROTEIN KINASE-LIKE PROTEIN CCR4"/>
    <property type="match status" value="1"/>
</dbReference>
<dbReference type="InterPro" id="IPR000719">
    <property type="entry name" value="Prot_kinase_dom"/>
</dbReference>
<dbReference type="PROSITE" id="PS50011">
    <property type="entry name" value="PROTEIN_KINASE_DOM"/>
    <property type="match status" value="1"/>
</dbReference>
<accession>A0ABD1YIR6</accession>
<dbReference type="InterPro" id="IPR001245">
    <property type="entry name" value="Ser-Thr/Tyr_kinase_cat_dom"/>
</dbReference>
<protein>
    <recommendedName>
        <fullName evidence="1">Protein kinase domain-containing protein</fullName>
    </recommendedName>
</protein>
<sequence length="126" mass="14600">MWNVKRVNATRKIQSNSHDFEAELKVLCKAHHAHLVNLLGYYEEMGEWLLVYEFMPHGTLHGHLHGGLVKVSWNLWLKVANQAAQGIEYLHKDASPKIIQRYQVFKGHPARWNVGNLGCRLWFSSV</sequence>
<dbReference type="AlphaFoldDB" id="A0ABD1YIR6"/>
<keyword evidence="3" id="KW-1185">Reference proteome</keyword>
<organism evidence="2 3">
    <name type="scientific">Riccia fluitans</name>
    <dbReference type="NCBI Taxonomy" id="41844"/>
    <lineage>
        <taxon>Eukaryota</taxon>
        <taxon>Viridiplantae</taxon>
        <taxon>Streptophyta</taxon>
        <taxon>Embryophyta</taxon>
        <taxon>Marchantiophyta</taxon>
        <taxon>Marchantiopsida</taxon>
        <taxon>Marchantiidae</taxon>
        <taxon>Marchantiales</taxon>
        <taxon>Ricciaceae</taxon>
        <taxon>Riccia</taxon>
    </lineage>
</organism>
<dbReference type="SUPFAM" id="SSF56112">
    <property type="entry name" value="Protein kinase-like (PK-like)"/>
    <property type="match status" value="1"/>
</dbReference>
<gene>
    <name evidence="2" type="ORF">R1flu_015379</name>
</gene>
<comment type="caution">
    <text evidence="2">The sequence shown here is derived from an EMBL/GenBank/DDBJ whole genome shotgun (WGS) entry which is preliminary data.</text>
</comment>
<dbReference type="Gene3D" id="1.10.510.10">
    <property type="entry name" value="Transferase(Phosphotransferase) domain 1"/>
    <property type="match status" value="1"/>
</dbReference>
<evidence type="ECO:0000259" key="1">
    <source>
        <dbReference type="PROSITE" id="PS50011"/>
    </source>
</evidence>
<dbReference type="Pfam" id="PF07714">
    <property type="entry name" value="PK_Tyr_Ser-Thr"/>
    <property type="match status" value="1"/>
</dbReference>
<feature type="domain" description="Protein kinase" evidence="1">
    <location>
        <begin position="1"/>
        <end position="126"/>
    </location>
</feature>